<gene>
    <name evidence="2" type="ORF">PGTG_07777</name>
</gene>
<dbReference type="OrthoDB" id="10577911at2759"/>
<dbReference type="AlphaFoldDB" id="E3KBR5"/>
<dbReference type="HOGENOM" id="CLU_1384767_0_0_1"/>
<dbReference type="Proteomes" id="UP000008783">
    <property type="component" value="Unassembled WGS sequence"/>
</dbReference>
<name>E3KBR5_PUCGT</name>
<evidence type="ECO:0000313" key="3">
    <source>
        <dbReference type="Proteomes" id="UP000008783"/>
    </source>
</evidence>
<reference key="1">
    <citation type="submission" date="2007-01" db="EMBL/GenBank/DDBJ databases">
        <title>The Genome Sequence of Puccinia graminis f. sp. tritici Strain CRL 75-36-700-3.</title>
        <authorList>
            <consortium name="The Broad Institute Genome Sequencing Platform"/>
            <person name="Birren B."/>
            <person name="Lander E."/>
            <person name="Galagan J."/>
            <person name="Nusbaum C."/>
            <person name="Devon K."/>
            <person name="Cuomo C."/>
            <person name="Jaffe D."/>
            <person name="Butler J."/>
            <person name="Alvarez P."/>
            <person name="Gnerre S."/>
            <person name="Grabherr M."/>
            <person name="Mauceli E."/>
            <person name="Brockman W."/>
            <person name="Young S."/>
            <person name="LaButti K."/>
            <person name="Sykes S."/>
            <person name="DeCaprio D."/>
            <person name="Crawford M."/>
            <person name="Koehrsen M."/>
            <person name="Engels R."/>
            <person name="Montgomery P."/>
            <person name="Pearson M."/>
            <person name="Howarth C."/>
            <person name="Larson L."/>
            <person name="White J."/>
            <person name="Zeng Q."/>
            <person name="Kodira C."/>
            <person name="Yandava C."/>
            <person name="Alvarado L."/>
            <person name="O'Leary S."/>
            <person name="Szabo L."/>
            <person name="Dean R."/>
            <person name="Schein J."/>
        </authorList>
    </citation>
    <scope>NUCLEOTIDE SEQUENCE</scope>
    <source>
        <strain>CRL 75-36-700-3</strain>
    </source>
</reference>
<dbReference type="KEGG" id="pgr:PGTG_07777"/>
<reference evidence="3" key="2">
    <citation type="journal article" date="2011" name="Proc. Natl. Acad. Sci. U.S.A.">
        <title>Obligate biotrophy features unraveled by the genomic analysis of rust fungi.</title>
        <authorList>
            <person name="Duplessis S."/>
            <person name="Cuomo C.A."/>
            <person name="Lin Y.-C."/>
            <person name="Aerts A."/>
            <person name="Tisserant E."/>
            <person name="Veneault-Fourrey C."/>
            <person name="Joly D.L."/>
            <person name="Hacquard S."/>
            <person name="Amselem J."/>
            <person name="Cantarel B.L."/>
            <person name="Chiu R."/>
            <person name="Coutinho P.M."/>
            <person name="Feau N."/>
            <person name="Field M."/>
            <person name="Frey P."/>
            <person name="Gelhaye E."/>
            <person name="Goldberg J."/>
            <person name="Grabherr M.G."/>
            <person name="Kodira C.D."/>
            <person name="Kohler A."/>
            <person name="Kuees U."/>
            <person name="Lindquist E.A."/>
            <person name="Lucas S.M."/>
            <person name="Mago R."/>
            <person name="Mauceli E."/>
            <person name="Morin E."/>
            <person name="Murat C."/>
            <person name="Pangilinan J.L."/>
            <person name="Park R."/>
            <person name="Pearson M."/>
            <person name="Quesneville H."/>
            <person name="Rouhier N."/>
            <person name="Sakthikumar S."/>
            <person name="Salamov A.A."/>
            <person name="Schmutz J."/>
            <person name="Selles B."/>
            <person name="Shapiro H."/>
            <person name="Tanguay P."/>
            <person name="Tuskan G.A."/>
            <person name="Henrissat B."/>
            <person name="Van de Peer Y."/>
            <person name="Rouze P."/>
            <person name="Ellis J.G."/>
            <person name="Dodds P.N."/>
            <person name="Schein J.E."/>
            <person name="Zhong S."/>
            <person name="Hamelin R.C."/>
            <person name="Grigoriev I.V."/>
            <person name="Szabo L.J."/>
            <person name="Martin F."/>
        </authorList>
    </citation>
    <scope>NUCLEOTIDE SEQUENCE [LARGE SCALE GENOMIC DNA]</scope>
    <source>
        <strain evidence="3">CRL 75-36-700-3 / race SCCL</strain>
    </source>
</reference>
<dbReference type="VEuPathDB" id="FungiDB:PGTG_07777"/>
<feature type="region of interest" description="Disordered" evidence="1">
    <location>
        <begin position="15"/>
        <end position="37"/>
    </location>
</feature>
<accession>E3KBR5</accession>
<sequence length="197" mass="22965">MVVFSRLVIENSSWPGKQEPRKKFSKLDPSSPREQPQLRIKHRCNPVYVISICDFRWKKTEVPESALGDRVDATLEKLVWILANTGQDSEDQLIPDWVETDPTAKLFIDKLRYDTLTPEEKHSYKKKEGEERSYLAGREYEIKEQGIVFAQQLAKELAKQREQIRQTLQSKGIDPSILDKFMKFLMSPASLTKMQHK</sequence>
<dbReference type="GeneID" id="10532908"/>
<organism evidence="2 3">
    <name type="scientific">Puccinia graminis f. sp. tritici (strain CRL 75-36-700-3 / race SCCL)</name>
    <name type="common">Black stem rust fungus</name>
    <dbReference type="NCBI Taxonomy" id="418459"/>
    <lineage>
        <taxon>Eukaryota</taxon>
        <taxon>Fungi</taxon>
        <taxon>Dikarya</taxon>
        <taxon>Basidiomycota</taxon>
        <taxon>Pucciniomycotina</taxon>
        <taxon>Pucciniomycetes</taxon>
        <taxon>Pucciniales</taxon>
        <taxon>Pucciniaceae</taxon>
        <taxon>Puccinia</taxon>
    </lineage>
</organism>
<protein>
    <submittedName>
        <fullName evidence="2">Uncharacterized protein</fullName>
    </submittedName>
</protein>
<dbReference type="InParanoid" id="E3KBR5"/>
<dbReference type="RefSeq" id="XP_003325947.1">
    <property type="nucleotide sequence ID" value="XM_003325899.1"/>
</dbReference>
<proteinExistence type="predicted"/>
<evidence type="ECO:0000313" key="2">
    <source>
        <dbReference type="EMBL" id="EFP81528.1"/>
    </source>
</evidence>
<evidence type="ECO:0000256" key="1">
    <source>
        <dbReference type="SAM" id="MobiDB-lite"/>
    </source>
</evidence>
<dbReference type="EMBL" id="DS178279">
    <property type="protein sequence ID" value="EFP81528.1"/>
    <property type="molecule type" value="Genomic_DNA"/>
</dbReference>
<keyword evidence="3" id="KW-1185">Reference proteome</keyword>